<dbReference type="PANTHER" id="PTHR46648">
    <property type="entry name" value="HIT FAMILY PROTEIN 1"/>
    <property type="match status" value="1"/>
</dbReference>
<name>A0A1A5YIG9_9BACL</name>
<evidence type="ECO:0000313" key="5">
    <source>
        <dbReference type="Proteomes" id="UP000092024"/>
    </source>
</evidence>
<dbReference type="PANTHER" id="PTHR46648:SF1">
    <property type="entry name" value="ADENOSINE 5'-MONOPHOSPHORAMIDASE HNT1"/>
    <property type="match status" value="1"/>
</dbReference>
<reference evidence="4 5" key="1">
    <citation type="submission" date="2016-05" db="EMBL/GenBank/DDBJ databases">
        <title>Paenibacillus oryzae. sp. nov., isolated from the rice root.</title>
        <authorList>
            <person name="Zhang J."/>
            <person name="Zhang X."/>
        </authorList>
    </citation>
    <scope>NUCLEOTIDE SEQUENCE [LARGE SCALE GENOMIC DNA]</scope>
    <source>
        <strain evidence="4 5">1DrF-4</strain>
    </source>
</reference>
<dbReference type="Pfam" id="PF01230">
    <property type="entry name" value="HIT"/>
    <property type="match status" value="1"/>
</dbReference>
<accession>A0A1A5YIG9</accession>
<comment type="caution">
    <text evidence="4">The sequence shown here is derived from an EMBL/GenBank/DDBJ whole genome shotgun (WGS) entry which is preliminary data.</text>
</comment>
<dbReference type="EMBL" id="LYPA01000060">
    <property type="protein sequence ID" value="OBR65195.1"/>
    <property type="molecule type" value="Genomic_DNA"/>
</dbReference>
<dbReference type="AlphaFoldDB" id="A0A1A5YIG9"/>
<keyword evidence="5" id="KW-1185">Reference proteome</keyword>
<organism evidence="4 5">
    <name type="scientific">Paenibacillus oryzae</name>
    <dbReference type="NCBI Taxonomy" id="1844972"/>
    <lineage>
        <taxon>Bacteria</taxon>
        <taxon>Bacillati</taxon>
        <taxon>Bacillota</taxon>
        <taxon>Bacilli</taxon>
        <taxon>Bacillales</taxon>
        <taxon>Paenibacillaceae</taxon>
        <taxon>Paenibacillus</taxon>
    </lineage>
</organism>
<dbReference type="InterPro" id="IPR011146">
    <property type="entry name" value="HIT-like"/>
</dbReference>
<dbReference type="RefSeq" id="WP_068683571.1">
    <property type="nucleotide sequence ID" value="NZ_LYPA01000060.1"/>
</dbReference>
<dbReference type="STRING" id="1844972.A7K91_00515"/>
<dbReference type="OrthoDB" id="9784774at2"/>
<feature type="active site" description="Tele-AMP-histidine intermediate" evidence="1">
    <location>
        <position position="98"/>
    </location>
</feature>
<feature type="short sequence motif" description="Histidine triad motif" evidence="2">
    <location>
        <begin position="94"/>
        <end position="98"/>
    </location>
</feature>
<dbReference type="Proteomes" id="UP000092024">
    <property type="component" value="Unassembled WGS sequence"/>
</dbReference>
<dbReference type="InterPro" id="IPR036265">
    <property type="entry name" value="HIT-like_sf"/>
</dbReference>
<evidence type="ECO:0000259" key="3">
    <source>
        <dbReference type="PROSITE" id="PS51084"/>
    </source>
</evidence>
<dbReference type="SUPFAM" id="SSF54197">
    <property type="entry name" value="HIT-like"/>
    <property type="match status" value="1"/>
</dbReference>
<proteinExistence type="predicted"/>
<evidence type="ECO:0000256" key="1">
    <source>
        <dbReference type="PIRSR" id="PIRSR601310-1"/>
    </source>
</evidence>
<dbReference type="PROSITE" id="PS51084">
    <property type="entry name" value="HIT_2"/>
    <property type="match status" value="1"/>
</dbReference>
<protein>
    <submittedName>
        <fullName evidence="4">HIT family hydrolase</fullName>
    </submittedName>
</protein>
<dbReference type="InterPro" id="IPR001310">
    <property type="entry name" value="Histidine_triad_HIT"/>
</dbReference>
<dbReference type="GO" id="GO:0016787">
    <property type="term" value="F:hydrolase activity"/>
    <property type="evidence" value="ECO:0007669"/>
    <property type="project" value="UniProtKB-KW"/>
</dbReference>
<keyword evidence="4" id="KW-0378">Hydrolase</keyword>
<dbReference type="GO" id="GO:0009117">
    <property type="term" value="P:nucleotide metabolic process"/>
    <property type="evidence" value="ECO:0007669"/>
    <property type="project" value="TreeGrafter"/>
</dbReference>
<gene>
    <name evidence="4" type="ORF">A7K91_00515</name>
</gene>
<feature type="domain" description="HIT" evidence="3">
    <location>
        <begin position="4"/>
        <end position="109"/>
    </location>
</feature>
<evidence type="ECO:0000313" key="4">
    <source>
        <dbReference type="EMBL" id="OBR65195.1"/>
    </source>
</evidence>
<dbReference type="Gene3D" id="3.30.428.10">
    <property type="entry name" value="HIT-like"/>
    <property type="match status" value="1"/>
</dbReference>
<evidence type="ECO:0000256" key="2">
    <source>
        <dbReference type="PROSITE-ProRule" id="PRU00464"/>
    </source>
</evidence>
<sequence>MDCFGCRLANHMEETNVVFEDEYITCILDIDPLNEGHTLILPKIHYKEPEEIDESTMKAINKASVMISRALKAIYNPDGITIMQNGGIFNDLGHYHMHVFPRYKDDGFGWIEPEKPSIKDLKQVKSRITEGLTKLK</sequence>